<dbReference type="GO" id="GO:0000156">
    <property type="term" value="F:phosphorelay response regulator activity"/>
    <property type="evidence" value="ECO:0007669"/>
    <property type="project" value="TreeGrafter"/>
</dbReference>
<gene>
    <name evidence="6" type="ORF">DespoDRAFT_02412</name>
</gene>
<dbReference type="eggNOG" id="COG2204">
    <property type="taxonomic scope" value="Bacteria"/>
</dbReference>
<name>I5B456_9BACT</name>
<evidence type="ECO:0000313" key="7">
    <source>
        <dbReference type="Proteomes" id="UP000005778"/>
    </source>
</evidence>
<evidence type="ECO:0000256" key="2">
    <source>
        <dbReference type="ARBA" id="ARBA00023012"/>
    </source>
</evidence>
<sequence length="136" mass="15289">MKEIPAPHTRLLLVDDEKGFVDVLTNRLGRRGIQAVKAYSGAQALRALREARFDVMVLDLKMEDMDGIEVLKIVRKMAPDLPVIILTGHGSRTAAEEGMTIGAFDYLTKPCELNQLMEKINLARQTRNKRNGEKNQ</sequence>
<keyword evidence="3 6" id="KW-0238">DNA-binding</keyword>
<dbReference type="SUPFAM" id="SSF52172">
    <property type="entry name" value="CheY-like"/>
    <property type="match status" value="1"/>
</dbReference>
<dbReference type="InterPro" id="IPR011006">
    <property type="entry name" value="CheY-like_superfamily"/>
</dbReference>
<evidence type="ECO:0000259" key="5">
    <source>
        <dbReference type="PROSITE" id="PS50110"/>
    </source>
</evidence>
<dbReference type="Proteomes" id="UP000005778">
    <property type="component" value="Chromosome"/>
</dbReference>
<keyword evidence="7" id="KW-1185">Reference proteome</keyword>
<dbReference type="RefSeq" id="WP_004073741.1">
    <property type="nucleotide sequence ID" value="NZ_CM001488.1"/>
</dbReference>
<dbReference type="GO" id="GO:0000976">
    <property type="term" value="F:transcription cis-regulatory region binding"/>
    <property type="evidence" value="ECO:0007669"/>
    <property type="project" value="TreeGrafter"/>
</dbReference>
<keyword evidence="1 4" id="KW-0597">Phosphoprotein</keyword>
<evidence type="ECO:0000256" key="1">
    <source>
        <dbReference type="ARBA" id="ARBA00022553"/>
    </source>
</evidence>
<protein>
    <submittedName>
        <fullName evidence="6">Response regulator with CheY-like receiver, AAA-type ATPase, and DNA-binding domains</fullName>
    </submittedName>
</protein>
<keyword evidence="2" id="KW-0902">Two-component regulatory system</keyword>
<proteinExistence type="predicted"/>
<organism evidence="6 7">
    <name type="scientific">Desulfobacter postgatei 2ac9</name>
    <dbReference type="NCBI Taxonomy" id="879212"/>
    <lineage>
        <taxon>Bacteria</taxon>
        <taxon>Pseudomonadati</taxon>
        <taxon>Thermodesulfobacteriota</taxon>
        <taxon>Desulfobacteria</taxon>
        <taxon>Desulfobacterales</taxon>
        <taxon>Desulfobacteraceae</taxon>
        <taxon>Desulfobacter</taxon>
    </lineage>
</organism>
<accession>I5B456</accession>
<dbReference type="AlphaFoldDB" id="I5B456"/>
<dbReference type="STRING" id="879212.DespoDRAFT_02412"/>
<evidence type="ECO:0000256" key="3">
    <source>
        <dbReference type="ARBA" id="ARBA00023125"/>
    </source>
</evidence>
<dbReference type="GO" id="GO:0005829">
    <property type="term" value="C:cytosol"/>
    <property type="evidence" value="ECO:0007669"/>
    <property type="project" value="TreeGrafter"/>
</dbReference>
<feature type="modified residue" description="4-aspartylphosphate" evidence="4">
    <location>
        <position position="59"/>
    </location>
</feature>
<evidence type="ECO:0000256" key="4">
    <source>
        <dbReference type="PROSITE-ProRule" id="PRU00169"/>
    </source>
</evidence>
<dbReference type="InterPro" id="IPR001789">
    <property type="entry name" value="Sig_transdc_resp-reg_receiver"/>
</dbReference>
<dbReference type="Pfam" id="PF00072">
    <property type="entry name" value="Response_reg"/>
    <property type="match status" value="1"/>
</dbReference>
<dbReference type="PANTHER" id="PTHR48111">
    <property type="entry name" value="REGULATOR OF RPOS"/>
    <property type="match status" value="1"/>
</dbReference>
<dbReference type="PANTHER" id="PTHR48111:SF40">
    <property type="entry name" value="PHOSPHATE REGULON TRANSCRIPTIONAL REGULATORY PROTEIN PHOB"/>
    <property type="match status" value="1"/>
</dbReference>
<dbReference type="HOGENOM" id="CLU_000445_69_8_7"/>
<dbReference type="InterPro" id="IPR039420">
    <property type="entry name" value="WalR-like"/>
</dbReference>
<reference evidence="6 7" key="1">
    <citation type="submission" date="2011-09" db="EMBL/GenBank/DDBJ databases">
        <authorList>
            <consortium name="US DOE Joint Genome Institute (JGI-PGF)"/>
            <person name="Lucas S."/>
            <person name="Han J."/>
            <person name="Lapidus A."/>
            <person name="Cheng J.-F."/>
            <person name="Goodwin L."/>
            <person name="Pitluck S."/>
            <person name="Peters L."/>
            <person name="Land M.L."/>
            <person name="Hauser L."/>
            <person name="Orellana R."/>
            <person name="Lovley D."/>
            <person name="Woyke T.J."/>
        </authorList>
    </citation>
    <scope>NUCLEOTIDE SEQUENCE [LARGE SCALE GENOMIC DNA]</scope>
    <source>
        <strain evidence="6 7">2ac9</strain>
    </source>
</reference>
<dbReference type="GO" id="GO:0006355">
    <property type="term" value="P:regulation of DNA-templated transcription"/>
    <property type="evidence" value="ECO:0007669"/>
    <property type="project" value="TreeGrafter"/>
</dbReference>
<feature type="domain" description="Response regulatory" evidence="5">
    <location>
        <begin position="10"/>
        <end position="124"/>
    </location>
</feature>
<dbReference type="PROSITE" id="PS50110">
    <property type="entry name" value="RESPONSE_REGULATORY"/>
    <property type="match status" value="1"/>
</dbReference>
<dbReference type="GO" id="GO:0032993">
    <property type="term" value="C:protein-DNA complex"/>
    <property type="evidence" value="ECO:0007669"/>
    <property type="project" value="TreeGrafter"/>
</dbReference>
<reference evidence="6 7" key="2">
    <citation type="submission" date="2012-02" db="EMBL/GenBank/DDBJ databases">
        <title>Improved High-Quality Draft sequence of Desulfobacter postgatei 2ac9.</title>
        <authorList>
            <consortium name="US DOE Joint Genome Institute"/>
            <person name="Lucas S."/>
            <person name="Han J."/>
            <person name="Lapidus A."/>
            <person name="Cheng J.-F."/>
            <person name="Goodwin L."/>
            <person name="Pitluck S."/>
            <person name="Peters L."/>
            <person name="Ovchinnikova G."/>
            <person name="Held B."/>
            <person name="Detter J.C."/>
            <person name="Han C."/>
            <person name="Tapia R."/>
            <person name="Land M."/>
            <person name="Hauser L."/>
            <person name="Kyrpides N."/>
            <person name="Ivanova N."/>
            <person name="Pagani I."/>
            <person name="Orellana R."/>
            <person name="Lovley D."/>
            <person name="Woyke T."/>
        </authorList>
    </citation>
    <scope>NUCLEOTIDE SEQUENCE [LARGE SCALE GENOMIC DNA]</scope>
    <source>
        <strain evidence="6 7">2ac9</strain>
    </source>
</reference>
<evidence type="ECO:0000313" key="6">
    <source>
        <dbReference type="EMBL" id="EIM64269.1"/>
    </source>
</evidence>
<dbReference type="EMBL" id="CM001488">
    <property type="protein sequence ID" value="EIM64269.1"/>
    <property type="molecule type" value="Genomic_DNA"/>
</dbReference>
<dbReference type="Gene3D" id="3.40.50.2300">
    <property type="match status" value="1"/>
</dbReference>
<dbReference type="SMART" id="SM00448">
    <property type="entry name" value="REC"/>
    <property type="match status" value="1"/>
</dbReference>